<evidence type="ECO:0000313" key="9">
    <source>
        <dbReference type="EMBL" id="KAA6436031.1"/>
    </source>
</evidence>
<dbReference type="RefSeq" id="WP_146354477.1">
    <property type="nucleotide sequence ID" value="NZ_VOIR01000011.1"/>
</dbReference>
<dbReference type="Pfam" id="PF00389">
    <property type="entry name" value="2-Hacid_dh"/>
    <property type="match status" value="1"/>
</dbReference>
<keyword evidence="3 5" id="KW-0560">Oxidoreductase</keyword>
<dbReference type="SUPFAM" id="SSF52283">
    <property type="entry name" value="Formate/glycerate dehydrogenase catalytic domain-like"/>
    <property type="match status" value="1"/>
</dbReference>
<dbReference type="PROSITE" id="PS00065">
    <property type="entry name" value="D_2_HYDROXYACID_DH_1"/>
    <property type="match status" value="1"/>
</dbReference>
<evidence type="ECO:0000313" key="10">
    <source>
        <dbReference type="Proteomes" id="UP000323221"/>
    </source>
</evidence>
<evidence type="ECO:0000259" key="7">
    <source>
        <dbReference type="Pfam" id="PF00389"/>
    </source>
</evidence>
<evidence type="ECO:0000256" key="2">
    <source>
        <dbReference type="ARBA" id="ARBA00022605"/>
    </source>
</evidence>
<evidence type="ECO:0000256" key="1">
    <source>
        <dbReference type="ARBA" id="ARBA00005854"/>
    </source>
</evidence>
<dbReference type="Proteomes" id="UP000323221">
    <property type="component" value="Unassembled WGS sequence"/>
</dbReference>
<proteinExistence type="inferred from homology"/>
<organism evidence="9 10">
    <name type="scientific">Agrococcus sediminis</name>
    <dbReference type="NCBI Taxonomy" id="2599924"/>
    <lineage>
        <taxon>Bacteria</taxon>
        <taxon>Bacillati</taxon>
        <taxon>Actinomycetota</taxon>
        <taxon>Actinomycetes</taxon>
        <taxon>Micrococcales</taxon>
        <taxon>Microbacteriaceae</taxon>
        <taxon>Agrococcus</taxon>
    </lineage>
</organism>
<dbReference type="InterPro" id="IPR036291">
    <property type="entry name" value="NAD(P)-bd_dom_sf"/>
</dbReference>
<comment type="caution">
    <text evidence="9">The sequence shown here is derived from an EMBL/GenBank/DDBJ whole genome shotgun (WGS) entry which is preliminary data.</text>
</comment>
<evidence type="ECO:0000259" key="8">
    <source>
        <dbReference type="Pfam" id="PF02826"/>
    </source>
</evidence>
<evidence type="ECO:0000256" key="4">
    <source>
        <dbReference type="ARBA" id="ARBA00023027"/>
    </source>
</evidence>
<dbReference type="GO" id="GO:0051287">
    <property type="term" value="F:NAD binding"/>
    <property type="evidence" value="ECO:0007669"/>
    <property type="project" value="InterPro"/>
</dbReference>
<evidence type="ECO:0000256" key="3">
    <source>
        <dbReference type="ARBA" id="ARBA00023002"/>
    </source>
</evidence>
<feature type="domain" description="D-isomer specific 2-hydroxyacid dehydrogenase NAD-binding" evidence="8">
    <location>
        <begin position="110"/>
        <end position="283"/>
    </location>
</feature>
<dbReference type="AlphaFoldDB" id="A0A5M8QLL7"/>
<evidence type="ECO:0000256" key="6">
    <source>
        <dbReference type="SAM" id="MobiDB-lite"/>
    </source>
</evidence>
<dbReference type="OrthoDB" id="117809at2"/>
<feature type="region of interest" description="Disordered" evidence="6">
    <location>
        <begin position="308"/>
        <end position="331"/>
    </location>
</feature>
<dbReference type="PANTHER" id="PTHR42789">
    <property type="entry name" value="D-ISOMER SPECIFIC 2-HYDROXYACID DEHYDROGENASE FAMILY PROTEIN (AFU_ORTHOLOGUE AFUA_6G10090)"/>
    <property type="match status" value="1"/>
</dbReference>
<name>A0A5M8QLL7_9MICO</name>
<keyword evidence="4" id="KW-0520">NAD</keyword>
<dbReference type="InterPro" id="IPR006140">
    <property type="entry name" value="D-isomer_DH_NAD-bd"/>
</dbReference>
<keyword evidence="10" id="KW-1185">Reference proteome</keyword>
<dbReference type="Pfam" id="PF02826">
    <property type="entry name" value="2-Hacid_dh_C"/>
    <property type="match status" value="1"/>
</dbReference>
<feature type="domain" description="D-isomer specific 2-hydroxyacid dehydrogenase catalytic" evidence="7">
    <location>
        <begin position="39"/>
        <end position="315"/>
    </location>
</feature>
<dbReference type="EMBL" id="VOIR01000011">
    <property type="protein sequence ID" value="KAA6436031.1"/>
    <property type="molecule type" value="Genomic_DNA"/>
</dbReference>
<dbReference type="GO" id="GO:0008652">
    <property type="term" value="P:amino acid biosynthetic process"/>
    <property type="evidence" value="ECO:0007669"/>
    <property type="project" value="UniProtKB-KW"/>
</dbReference>
<reference evidence="9 10" key="1">
    <citation type="submission" date="2019-08" db="EMBL/GenBank/DDBJ databases">
        <title>Agrococcus lahaulensis sp. nov., isolated from a cold desert of the Indian Himalayas.</title>
        <authorList>
            <person name="Qu J.H."/>
        </authorList>
    </citation>
    <scope>NUCLEOTIDE SEQUENCE [LARGE SCALE GENOMIC DNA]</scope>
    <source>
        <strain evidence="9 10">NS18</strain>
    </source>
</reference>
<comment type="similarity">
    <text evidence="1 5">Belongs to the D-isomer specific 2-hydroxyacid dehydrogenase family.</text>
</comment>
<dbReference type="GO" id="GO:0016616">
    <property type="term" value="F:oxidoreductase activity, acting on the CH-OH group of donors, NAD or NADP as acceptor"/>
    <property type="evidence" value="ECO:0007669"/>
    <property type="project" value="InterPro"/>
</dbReference>
<dbReference type="InterPro" id="IPR006139">
    <property type="entry name" value="D-isomer_2_OHA_DH_cat_dom"/>
</dbReference>
<dbReference type="InterPro" id="IPR050857">
    <property type="entry name" value="D-2-hydroxyacid_DH"/>
</dbReference>
<sequence>MATILATSRSFGDGSRDLVGELERAGHTVLRGPSDHGLDALREALAVADAWIAGTGPVTAEHLDAAPRLRVVARYGVGTEAVDVAAATARGILVTNTPGANSDAVADHAVALMLAALRSIAHGDRQVRRGDWRAVRGRELGALTVGIVGFGRIGRGVARRLGGFGSRIVATDPMLTDEQVRDGGAEPLDLAAMARECGLITLHAPGGQTLVDAGWLAGVARPLVLVNTARADLVDEAALAEALRDGRVAAFAADTLAGDTAGTASPLLADDLADRVTLTPHLGAQTVEAVDGMGSIAVANALAALEGIAPPNPVNDPDPAALAARRREEQA</sequence>
<gene>
    <name evidence="9" type="ORF">FQ330_00930</name>
</gene>
<protein>
    <submittedName>
        <fullName evidence="9">Hydroxyacid dehydrogenase</fullName>
    </submittedName>
</protein>
<dbReference type="SUPFAM" id="SSF51735">
    <property type="entry name" value="NAD(P)-binding Rossmann-fold domains"/>
    <property type="match status" value="1"/>
</dbReference>
<dbReference type="PANTHER" id="PTHR42789:SF1">
    <property type="entry name" value="D-ISOMER SPECIFIC 2-HYDROXYACID DEHYDROGENASE FAMILY PROTEIN (AFU_ORTHOLOGUE AFUA_6G10090)"/>
    <property type="match status" value="1"/>
</dbReference>
<evidence type="ECO:0000256" key="5">
    <source>
        <dbReference type="RuleBase" id="RU003719"/>
    </source>
</evidence>
<dbReference type="InterPro" id="IPR029752">
    <property type="entry name" value="D-isomer_DH_CS1"/>
</dbReference>
<dbReference type="Gene3D" id="3.40.50.720">
    <property type="entry name" value="NAD(P)-binding Rossmann-like Domain"/>
    <property type="match status" value="2"/>
</dbReference>
<accession>A0A5M8QLL7</accession>
<keyword evidence="2" id="KW-0028">Amino-acid biosynthesis</keyword>